<comment type="caution">
    <text evidence="2">The sequence shown here is derived from an EMBL/GenBank/DDBJ whole genome shotgun (WGS) entry which is preliminary data.</text>
</comment>
<feature type="region of interest" description="Disordered" evidence="1">
    <location>
        <begin position="20"/>
        <end position="39"/>
    </location>
</feature>
<reference evidence="3" key="1">
    <citation type="journal article" date="2017" name="Plant J.">
        <title>The pomegranate (Punica granatum L.) genome and the genomics of punicalagin biosynthesis.</title>
        <authorList>
            <person name="Qin G."/>
            <person name="Xu C."/>
            <person name="Ming R."/>
            <person name="Tang H."/>
            <person name="Guyot R."/>
            <person name="Kramer E.M."/>
            <person name="Hu Y."/>
            <person name="Yi X."/>
            <person name="Qi Y."/>
            <person name="Xu X."/>
            <person name="Gao Z."/>
            <person name="Pan H."/>
            <person name="Jian J."/>
            <person name="Tian Y."/>
            <person name="Yue Z."/>
            <person name="Xu Y."/>
        </authorList>
    </citation>
    <scope>NUCLEOTIDE SEQUENCE [LARGE SCALE GENOMIC DNA]</scope>
    <source>
        <strain evidence="3">cv. Dabenzi</strain>
    </source>
</reference>
<proteinExistence type="predicted"/>
<accession>A0A218WYY1</accession>
<protein>
    <submittedName>
        <fullName evidence="2">Uncharacterized protein</fullName>
    </submittedName>
</protein>
<dbReference type="EMBL" id="MTKT01002507">
    <property type="protein sequence ID" value="OWM77987.1"/>
    <property type="molecule type" value="Genomic_DNA"/>
</dbReference>
<evidence type="ECO:0000313" key="2">
    <source>
        <dbReference type="EMBL" id="OWM77987.1"/>
    </source>
</evidence>
<evidence type="ECO:0000256" key="1">
    <source>
        <dbReference type="SAM" id="MobiDB-lite"/>
    </source>
</evidence>
<name>A0A218WYY1_PUNGR</name>
<gene>
    <name evidence="2" type="ORF">CDL15_Pgr018556</name>
</gene>
<dbReference type="Proteomes" id="UP000197138">
    <property type="component" value="Unassembled WGS sequence"/>
</dbReference>
<evidence type="ECO:0000313" key="3">
    <source>
        <dbReference type="Proteomes" id="UP000197138"/>
    </source>
</evidence>
<dbReference type="AlphaFoldDB" id="A0A218WYY1"/>
<organism evidence="2 3">
    <name type="scientific">Punica granatum</name>
    <name type="common">Pomegranate</name>
    <dbReference type="NCBI Taxonomy" id="22663"/>
    <lineage>
        <taxon>Eukaryota</taxon>
        <taxon>Viridiplantae</taxon>
        <taxon>Streptophyta</taxon>
        <taxon>Embryophyta</taxon>
        <taxon>Tracheophyta</taxon>
        <taxon>Spermatophyta</taxon>
        <taxon>Magnoliopsida</taxon>
        <taxon>eudicotyledons</taxon>
        <taxon>Gunneridae</taxon>
        <taxon>Pentapetalae</taxon>
        <taxon>rosids</taxon>
        <taxon>malvids</taxon>
        <taxon>Myrtales</taxon>
        <taxon>Lythraceae</taxon>
        <taxon>Punica</taxon>
    </lineage>
</organism>
<sequence>MMRCLDDVLEAFMETLDCEKPKPYRPGLKTSDSKQQRHNYDSDIDGYGKSDLGVSFMIPTASVGIRAEIHLNLNPANEAGHNHPLIEERRVFCRLDAFRNGSNQDEEGRTLIQRVVPRRLAFVRRVPYGFHFDDEDEDIGHHLISNSRGRRGYLYELNDYRPSRILIFNGSTSIEKFLEWISDVDEFFDYYSIPDHGSRLDQVYRLRGKASIWWEKGAERASSRWQGSDIHMEMHETVAEAQIPSFGV</sequence>